<dbReference type="GO" id="GO:0008270">
    <property type="term" value="F:zinc ion binding"/>
    <property type="evidence" value="ECO:0007669"/>
    <property type="project" value="InterPro"/>
</dbReference>
<name>U5QHT0_GLOK1</name>
<gene>
    <name evidence="3" type="ORF">GKIL_0974</name>
</gene>
<dbReference type="InterPro" id="IPR050700">
    <property type="entry name" value="YIM1/Zinc_Alcohol_DH_Fams"/>
</dbReference>
<dbReference type="eggNOG" id="COG0604">
    <property type="taxonomic scope" value="Bacteria"/>
</dbReference>
<dbReference type="Proteomes" id="UP000017396">
    <property type="component" value="Chromosome"/>
</dbReference>
<dbReference type="InterPro" id="IPR036291">
    <property type="entry name" value="NAD(P)-bd_dom_sf"/>
</dbReference>
<dbReference type="SUPFAM" id="SSF51735">
    <property type="entry name" value="NAD(P)-binding Rossmann-fold domains"/>
    <property type="match status" value="1"/>
</dbReference>
<dbReference type="Pfam" id="PF13602">
    <property type="entry name" value="ADH_zinc_N_2"/>
    <property type="match status" value="1"/>
</dbReference>
<evidence type="ECO:0000313" key="3">
    <source>
        <dbReference type="EMBL" id="AGY57220.1"/>
    </source>
</evidence>
<evidence type="ECO:0000259" key="2">
    <source>
        <dbReference type="SMART" id="SM00829"/>
    </source>
</evidence>
<dbReference type="STRING" id="1183438.GKIL_0974"/>
<dbReference type="KEGG" id="glj:GKIL_0974"/>
<dbReference type="SUPFAM" id="SSF50129">
    <property type="entry name" value="GroES-like"/>
    <property type="match status" value="1"/>
</dbReference>
<dbReference type="RefSeq" id="WP_023172283.1">
    <property type="nucleotide sequence ID" value="NC_022600.1"/>
</dbReference>
<dbReference type="AlphaFoldDB" id="U5QHT0"/>
<feature type="domain" description="Enoyl reductase (ER)" evidence="2">
    <location>
        <begin position="10"/>
        <end position="303"/>
    </location>
</feature>
<dbReference type="EMBL" id="CP003587">
    <property type="protein sequence ID" value="AGY57220.1"/>
    <property type="molecule type" value="Genomic_DNA"/>
</dbReference>
<dbReference type="GO" id="GO:0016491">
    <property type="term" value="F:oxidoreductase activity"/>
    <property type="evidence" value="ECO:0007669"/>
    <property type="project" value="UniProtKB-KW"/>
</dbReference>
<dbReference type="Gene3D" id="3.40.50.720">
    <property type="entry name" value="NAD(P)-binding Rossmann-like Domain"/>
    <property type="match status" value="1"/>
</dbReference>
<dbReference type="InterPro" id="IPR002364">
    <property type="entry name" value="Quin_OxRdtase/zeta-crystal_CS"/>
</dbReference>
<dbReference type="Pfam" id="PF08240">
    <property type="entry name" value="ADH_N"/>
    <property type="match status" value="1"/>
</dbReference>
<dbReference type="PANTHER" id="PTHR11695:SF294">
    <property type="entry name" value="RETICULON-4-INTERACTING PROTEIN 1, MITOCHONDRIAL"/>
    <property type="match status" value="1"/>
</dbReference>
<dbReference type="SMART" id="SM00829">
    <property type="entry name" value="PKS_ER"/>
    <property type="match status" value="1"/>
</dbReference>
<reference evidence="3 4" key="1">
    <citation type="journal article" date="2013" name="PLoS ONE">
        <title>Cultivation and Complete Genome Sequencing of Gloeobacter kilaueensis sp. nov., from a Lava Cave in Kilauea Caldera, Hawai'i.</title>
        <authorList>
            <person name="Saw J.H."/>
            <person name="Schatz M."/>
            <person name="Brown M.V."/>
            <person name="Kunkel D.D."/>
            <person name="Foster J.S."/>
            <person name="Shick H."/>
            <person name="Christensen S."/>
            <person name="Hou S."/>
            <person name="Wan X."/>
            <person name="Donachie S.P."/>
        </authorList>
    </citation>
    <scope>NUCLEOTIDE SEQUENCE [LARGE SCALE GENOMIC DNA]</scope>
    <source>
        <strain evidence="4">JS</strain>
    </source>
</reference>
<dbReference type="CDD" id="cd05289">
    <property type="entry name" value="MDR_like_2"/>
    <property type="match status" value="1"/>
</dbReference>
<dbReference type="InterPro" id="IPR013154">
    <property type="entry name" value="ADH-like_N"/>
</dbReference>
<evidence type="ECO:0000313" key="4">
    <source>
        <dbReference type="Proteomes" id="UP000017396"/>
    </source>
</evidence>
<evidence type="ECO:0000256" key="1">
    <source>
        <dbReference type="ARBA" id="ARBA00023002"/>
    </source>
</evidence>
<dbReference type="InterPro" id="IPR020843">
    <property type="entry name" value="ER"/>
</dbReference>
<protein>
    <submittedName>
        <fullName evidence="3">Alcohol dehydrogenase</fullName>
    </submittedName>
</protein>
<dbReference type="Gene3D" id="3.90.180.10">
    <property type="entry name" value="Medium-chain alcohol dehydrogenases, catalytic domain"/>
    <property type="match status" value="1"/>
</dbReference>
<dbReference type="PATRIC" id="fig|1183438.3.peg.969"/>
<keyword evidence="1" id="KW-0560">Oxidoreductase</keyword>
<dbReference type="PROSITE" id="PS01162">
    <property type="entry name" value="QOR_ZETA_CRYSTAL"/>
    <property type="match status" value="1"/>
</dbReference>
<dbReference type="PANTHER" id="PTHR11695">
    <property type="entry name" value="ALCOHOL DEHYDROGENASE RELATED"/>
    <property type="match status" value="1"/>
</dbReference>
<dbReference type="HOGENOM" id="CLU_026673_3_3_3"/>
<organism evidence="3 4">
    <name type="scientific">Gloeobacter kilaueensis (strain ATCC BAA-2537 / CCAP 1431/1 / ULC 316 / JS1)</name>
    <dbReference type="NCBI Taxonomy" id="1183438"/>
    <lineage>
        <taxon>Bacteria</taxon>
        <taxon>Bacillati</taxon>
        <taxon>Cyanobacteriota</taxon>
        <taxon>Cyanophyceae</taxon>
        <taxon>Gloeobacterales</taxon>
        <taxon>Gloeobacteraceae</taxon>
        <taxon>Gloeobacter</taxon>
    </lineage>
</organism>
<keyword evidence="4" id="KW-1185">Reference proteome</keyword>
<proteinExistence type="predicted"/>
<dbReference type="OrthoDB" id="9792162at2"/>
<sequence length="314" mass="33499">MRAIRVHRYGESDVLQLETVAPPEPQPNEVLIRVQAAGVNPFDWKIRSGMVKEVLPMPLPYTPGMDVAGIVEAVGTDVKAFQVGQSVYGELKMGAYAEFATASPDTIALKPRTLDFVQAASVPMVSMTAYQALFNHGDLKPGQTVLIHAASGGVGMFAVQFAKWRGAYVIGTASAANADFVRSLGANQVIDYRATPFEQVAQNVDVVLDTLGGDTQTRSYAVLKPGGILISTSAPPDTQEAQRRGVRAKMISMEASASLLEQIASLIDSGQVKTDIAQTFPLSQARQAQELSQKGHVRGKIVLQMSALGSALSQ</sequence>
<accession>U5QHT0</accession>
<dbReference type="InterPro" id="IPR011032">
    <property type="entry name" value="GroES-like_sf"/>
</dbReference>